<keyword evidence="4 7" id="KW-0010">Activator</keyword>
<keyword evidence="11" id="KW-1185">Reference proteome</keyword>
<name>A0ABQ9NV66_9PEZI</name>
<dbReference type="InterPro" id="IPR011425">
    <property type="entry name" value="Med9"/>
</dbReference>
<evidence type="ECO:0000256" key="8">
    <source>
        <dbReference type="SAM" id="Coils"/>
    </source>
</evidence>
<organism evidence="10 11">
    <name type="scientific">Coniosporium apollinis</name>
    <dbReference type="NCBI Taxonomy" id="61459"/>
    <lineage>
        <taxon>Eukaryota</taxon>
        <taxon>Fungi</taxon>
        <taxon>Dikarya</taxon>
        <taxon>Ascomycota</taxon>
        <taxon>Pezizomycotina</taxon>
        <taxon>Dothideomycetes</taxon>
        <taxon>Dothideomycetes incertae sedis</taxon>
        <taxon>Coniosporium</taxon>
    </lineage>
</organism>
<keyword evidence="5 7" id="KW-0804">Transcription</keyword>
<evidence type="ECO:0000256" key="9">
    <source>
        <dbReference type="SAM" id="MobiDB-lite"/>
    </source>
</evidence>
<comment type="subunit">
    <text evidence="7">Component of the Mediator complex.</text>
</comment>
<keyword evidence="6 7" id="KW-0539">Nucleus</keyword>
<dbReference type="Proteomes" id="UP001172684">
    <property type="component" value="Unassembled WGS sequence"/>
</dbReference>
<evidence type="ECO:0000256" key="5">
    <source>
        <dbReference type="ARBA" id="ARBA00023163"/>
    </source>
</evidence>
<comment type="caution">
    <text evidence="10">The sequence shown here is derived from an EMBL/GenBank/DDBJ whole genome shotgun (WGS) entry which is preliminary data.</text>
</comment>
<evidence type="ECO:0000256" key="7">
    <source>
        <dbReference type="RuleBase" id="RU364145"/>
    </source>
</evidence>
<gene>
    <name evidence="7" type="primary">MED9</name>
    <name evidence="10" type="ORF">H2201_003923</name>
</gene>
<proteinExistence type="inferred from homology"/>
<feature type="compositionally biased region" description="Low complexity" evidence="9">
    <location>
        <begin position="130"/>
        <end position="155"/>
    </location>
</feature>
<protein>
    <recommendedName>
        <fullName evidence="7">Mediator of RNA polymerase II transcription subunit 9</fullName>
    </recommendedName>
    <alternativeName>
        <fullName evidence="7">Mediator complex subunit 9</fullName>
    </alternativeName>
</protein>
<sequence>MVGLSAPAKRKGRGSQLNPSIERHRADQQFPTTRARAFGPRDASNSRRAPILTALSISASARYQNYRLPKYRCLARFHILRLLLDGLKRALLILFAKSIAHSTRSKKRVADFLLISGFLFRVRMSSPMQSSFNTPNASSAPAATLPSTQTSLSSPPSLPPPSTFDFLPLIHQLLSRLPPAVASASLTPSGSSNGSSSYPGQPPIEIHQLGAEAGAIKSRIQRARNAVKALPDMQRTLQEQEAEIAYLEDRVRQLQNVFPGSKSTNGVEGHP</sequence>
<evidence type="ECO:0000256" key="6">
    <source>
        <dbReference type="ARBA" id="ARBA00023242"/>
    </source>
</evidence>
<keyword evidence="3 7" id="KW-0805">Transcription regulation</keyword>
<reference evidence="10" key="1">
    <citation type="submission" date="2022-10" db="EMBL/GenBank/DDBJ databases">
        <title>Culturing micro-colonial fungi from biological soil crusts in the Mojave desert and describing Neophaeococcomyces mojavensis, and introducing the new genera and species Taxawa tesnikishii.</title>
        <authorList>
            <person name="Kurbessoian T."/>
            <person name="Stajich J.E."/>
        </authorList>
    </citation>
    <scope>NUCLEOTIDE SEQUENCE</scope>
    <source>
        <strain evidence="10">TK_1</strain>
    </source>
</reference>
<dbReference type="EMBL" id="JAPDRL010000023">
    <property type="protein sequence ID" value="KAJ9666012.1"/>
    <property type="molecule type" value="Genomic_DNA"/>
</dbReference>
<comment type="function">
    <text evidence="7">Component of the Mediator complex, a coactivator involved in the regulated transcription of nearly all RNA polymerase II-dependent genes. Mediator functions as a bridge to convey information from gene-specific regulatory proteins to the basal RNA polymerase II transcription machinery. Mediator is recruited to promoters by direct interactions with regulatory proteins and serves as a scaffold for the assembly of a functional preinitiation complex with RNA polymerase II and the general transcription factors.</text>
</comment>
<dbReference type="Pfam" id="PF07544">
    <property type="entry name" value="Med9"/>
    <property type="match status" value="1"/>
</dbReference>
<evidence type="ECO:0000313" key="10">
    <source>
        <dbReference type="EMBL" id="KAJ9666012.1"/>
    </source>
</evidence>
<feature type="coiled-coil region" evidence="8">
    <location>
        <begin position="223"/>
        <end position="257"/>
    </location>
</feature>
<evidence type="ECO:0000313" key="11">
    <source>
        <dbReference type="Proteomes" id="UP001172684"/>
    </source>
</evidence>
<accession>A0ABQ9NV66</accession>
<evidence type="ECO:0000256" key="1">
    <source>
        <dbReference type="ARBA" id="ARBA00004123"/>
    </source>
</evidence>
<evidence type="ECO:0000256" key="4">
    <source>
        <dbReference type="ARBA" id="ARBA00023159"/>
    </source>
</evidence>
<comment type="subcellular location">
    <subcellularLocation>
        <location evidence="1 7">Nucleus</location>
    </subcellularLocation>
</comment>
<evidence type="ECO:0000256" key="2">
    <source>
        <dbReference type="ARBA" id="ARBA00008089"/>
    </source>
</evidence>
<feature type="region of interest" description="Disordered" evidence="9">
    <location>
        <begin position="1"/>
        <end position="45"/>
    </location>
</feature>
<keyword evidence="8" id="KW-0175">Coiled coil</keyword>
<comment type="similarity">
    <text evidence="2 7">Belongs to the Mediator complex subunit 9 family.</text>
</comment>
<evidence type="ECO:0000256" key="3">
    <source>
        <dbReference type="ARBA" id="ARBA00023015"/>
    </source>
</evidence>
<feature type="region of interest" description="Disordered" evidence="9">
    <location>
        <begin position="130"/>
        <end position="158"/>
    </location>
</feature>